<dbReference type="EMBL" id="LAZR01000502">
    <property type="protein sequence ID" value="KKN66391.1"/>
    <property type="molecule type" value="Genomic_DNA"/>
</dbReference>
<reference evidence="1" key="1">
    <citation type="journal article" date="2015" name="Nature">
        <title>Complex archaea that bridge the gap between prokaryotes and eukaryotes.</title>
        <authorList>
            <person name="Spang A."/>
            <person name="Saw J.H."/>
            <person name="Jorgensen S.L."/>
            <person name="Zaremba-Niedzwiedzka K."/>
            <person name="Martijn J."/>
            <person name="Lind A.E."/>
            <person name="van Eijk R."/>
            <person name="Schleper C."/>
            <person name="Guy L."/>
            <person name="Ettema T.J."/>
        </authorList>
    </citation>
    <scope>NUCLEOTIDE SEQUENCE</scope>
</reference>
<evidence type="ECO:0000313" key="1">
    <source>
        <dbReference type="EMBL" id="KKN66391.1"/>
    </source>
</evidence>
<comment type="caution">
    <text evidence="1">The sequence shown here is derived from an EMBL/GenBank/DDBJ whole genome shotgun (WGS) entry which is preliminary data.</text>
</comment>
<organism evidence="1">
    <name type="scientific">marine sediment metagenome</name>
    <dbReference type="NCBI Taxonomy" id="412755"/>
    <lineage>
        <taxon>unclassified sequences</taxon>
        <taxon>metagenomes</taxon>
        <taxon>ecological metagenomes</taxon>
    </lineage>
</organism>
<proteinExistence type="predicted"/>
<protein>
    <submittedName>
        <fullName evidence="1">Uncharacterized protein</fullName>
    </submittedName>
</protein>
<dbReference type="AlphaFoldDB" id="A0A0F9UYU7"/>
<sequence>MRGTKAKALRSLALDATVGKPWVGYAAKGDKCIRKITNKAHPQYGQTIQVEIKRIILHPECSKAAYRRLKAAYKAGKMSLTRRSRDRKRIRASTDSG</sequence>
<name>A0A0F9UYU7_9ZZZZ</name>
<accession>A0A0F9UYU7</accession>
<gene>
    <name evidence="1" type="ORF">LCGC14_0472130</name>
</gene>